<dbReference type="Gene3D" id="1.20.120.530">
    <property type="entry name" value="GntR ligand-binding domain-like"/>
    <property type="match status" value="1"/>
</dbReference>
<reference evidence="6" key="1">
    <citation type="submission" date="2016-10" db="EMBL/GenBank/DDBJ databases">
        <authorList>
            <person name="Varghese N."/>
            <person name="Submissions S."/>
        </authorList>
    </citation>
    <scope>NUCLEOTIDE SEQUENCE [LARGE SCALE GENOMIC DNA]</scope>
    <source>
        <strain evidence="6">CGMCC 4.3568</strain>
    </source>
</reference>
<evidence type="ECO:0000256" key="2">
    <source>
        <dbReference type="ARBA" id="ARBA00023125"/>
    </source>
</evidence>
<dbReference type="InterPro" id="IPR036388">
    <property type="entry name" value="WH-like_DNA-bd_sf"/>
</dbReference>
<dbReference type="SUPFAM" id="SSF48008">
    <property type="entry name" value="GntR ligand-binding domain-like"/>
    <property type="match status" value="1"/>
</dbReference>
<dbReference type="PANTHER" id="PTHR43537:SF24">
    <property type="entry name" value="GLUCONATE OPERON TRANSCRIPTIONAL REPRESSOR"/>
    <property type="match status" value="1"/>
</dbReference>
<evidence type="ECO:0000313" key="5">
    <source>
        <dbReference type="EMBL" id="SFB53798.1"/>
    </source>
</evidence>
<keyword evidence="3" id="KW-0804">Transcription</keyword>
<dbReference type="InterPro" id="IPR008920">
    <property type="entry name" value="TF_FadR/GntR_C"/>
</dbReference>
<evidence type="ECO:0000256" key="1">
    <source>
        <dbReference type="ARBA" id="ARBA00023015"/>
    </source>
</evidence>
<dbReference type="Gene3D" id="1.10.10.10">
    <property type="entry name" value="Winged helix-like DNA-binding domain superfamily/Winged helix DNA-binding domain"/>
    <property type="match status" value="1"/>
</dbReference>
<proteinExistence type="predicted"/>
<keyword evidence="6" id="KW-1185">Reference proteome</keyword>
<dbReference type="SUPFAM" id="SSF46785">
    <property type="entry name" value="Winged helix' DNA-binding domain"/>
    <property type="match status" value="1"/>
</dbReference>
<dbReference type="InterPro" id="IPR000524">
    <property type="entry name" value="Tscrpt_reg_HTH_GntR"/>
</dbReference>
<dbReference type="InterPro" id="IPR036390">
    <property type="entry name" value="WH_DNA-bd_sf"/>
</dbReference>
<dbReference type="PANTHER" id="PTHR43537">
    <property type="entry name" value="TRANSCRIPTIONAL REGULATOR, GNTR FAMILY"/>
    <property type="match status" value="1"/>
</dbReference>
<keyword evidence="1" id="KW-0805">Transcription regulation</keyword>
<evidence type="ECO:0000313" key="6">
    <source>
        <dbReference type="Proteomes" id="UP000243799"/>
    </source>
</evidence>
<dbReference type="CDD" id="cd07377">
    <property type="entry name" value="WHTH_GntR"/>
    <property type="match status" value="1"/>
</dbReference>
<gene>
    <name evidence="5" type="ORF">SAMN05216266_117108</name>
</gene>
<dbReference type="RefSeq" id="WP_091676062.1">
    <property type="nucleotide sequence ID" value="NZ_FOKG01000017.1"/>
</dbReference>
<accession>A0A1I1BYT1</accession>
<dbReference type="Pfam" id="PF07729">
    <property type="entry name" value="FCD"/>
    <property type="match status" value="1"/>
</dbReference>
<dbReference type="Pfam" id="PF00392">
    <property type="entry name" value="GntR"/>
    <property type="match status" value="1"/>
</dbReference>
<keyword evidence="2" id="KW-0238">DNA-binding</keyword>
<dbReference type="AlphaFoldDB" id="A0A1I1BYT1"/>
<dbReference type="PRINTS" id="PR00035">
    <property type="entry name" value="HTHGNTR"/>
</dbReference>
<dbReference type="SMART" id="SM00895">
    <property type="entry name" value="FCD"/>
    <property type="match status" value="1"/>
</dbReference>
<feature type="domain" description="HTH gntR-type" evidence="4">
    <location>
        <begin position="9"/>
        <end position="76"/>
    </location>
</feature>
<dbReference type="PROSITE" id="PS50949">
    <property type="entry name" value="HTH_GNTR"/>
    <property type="match status" value="1"/>
</dbReference>
<evidence type="ECO:0000256" key="3">
    <source>
        <dbReference type="ARBA" id="ARBA00023163"/>
    </source>
</evidence>
<dbReference type="GO" id="GO:0003677">
    <property type="term" value="F:DNA binding"/>
    <property type="evidence" value="ECO:0007669"/>
    <property type="project" value="UniProtKB-KW"/>
</dbReference>
<sequence length="234" mass="26540">MELAPLVTQHVGTQAYERLKQAIIDCSLEPGALLSDRHLSEQLGVSRTPVRDALRQLESTGLVVRRGRVGWAVSGLDAKDVAEVFELRRLLEPAGLFRMVKWDRERLSWFVSLFDEFTTPMDPERIARYLKVDDDFHRTIVAAAENRRLIQAYEIVCVQLDRFRHFTSYRYHGRVDQSLSEHRMVCEALSRGDAEEAARSLVAHISSAEEKLTAIVQGTVTDPPLAQANPKEAE</sequence>
<protein>
    <submittedName>
        <fullName evidence="5">Transcriptional regulator, GntR family</fullName>
    </submittedName>
</protein>
<dbReference type="SMART" id="SM00345">
    <property type="entry name" value="HTH_GNTR"/>
    <property type="match status" value="1"/>
</dbReference>
<evidence type="ECO:0000259" key="4">
    <source>
        <dbReference type="PROSITE" id="PS50949"/>
    </source>
</evidence>
<organism evidence="5 6">
    <name type="scientific">Amycolatopsis marina</name>
    <dbReference type="NCBI Taxonomy" id="490629"/>
    <lineage>
        <taxon>Bacteria</taxon>
        <taxon>Bacillati</taxon>
        <taxon>Actinomycetota</taxon>
        <taxon>Actinomycetes</taxon>
        <taxon>Pseudonocardiales</taxon>
        <taxon>Pseudonocardiaceae</taxon>
        <taxon>Amycolatopsis</taxon>
    </lineage>
</organism>
<dbReference type="OrthoDB" id="3367236at2"/>
<dbReference type="InterPro" id="IPR011711">
    <property type="entry name" value="GntR_C"/>
</dbReference>
<dbReference type="EMBL" id="FOKG01000017">
    <property type="protein sequence ID" value="SFB53798.1"/>
    <property type="molecule type" value="Genomic_DNA"/>
</dbReference>
<dbReference type="STRING" id="490629.SAMN05216266_117108"/>
<dbReference type="Proteomes" id="UP000243799">
    <property type="component" value="Unassembled WGS sequence"/>
</dbReference>
<name>A0A1I1BYT1_9PSEU</name>
<dbReference type="GO" id="GO:0003700">
    <property type="term" value="F:DNA-binding transcription factor activity"/>
    <property type="evidence" value="ECO:0007669"/>
    <property type="project" value="InterPro"/>
</dbReference>